<comment type="caution">
    <text evidence="1">The sequence shown here is derived from an EMBL/GenBank/DDBJ whole genome shotgun (WGS) entry which is preliminary data.</text>
</comment>
<proteinExistence type="predicted"/>
<sequence length="958" mass="100492">MQAALMRSIALAFLLGSLGTCGPRPGEAPAAEEGGAIAVAPESAVATDAIAATRAGCASAACWREQAGQAARLGAVDVAAAHLGRAYARDRGEADLFAWVDALVDGGGSRAARAALDEGRAAAAQRGDGGLVARIDARIAALPPIAAHTNELPGPLRRAYDSERAGRLEDAAHEFAQALQAGGEPRHLAHAADLQQRRGDPAGARRWWSRARARLRDLGASIDVVAVETWFTSQVLWQPNGLALVRRFTPAFDYEAQPAGVLDLVAAAVGAPLARRLHFAGPPEVVGLSGDGLTLVRDEGNALVFQDMSSETVLVRTPPQAERVHGLAVVGSGAALRVLAAHGGETVLWSATGEALRRFSLAGTTPTITRVYTGEGTHHENILRDSPTWPVSLALTPGAGRIAIGGSDGKVRLFDGKSDRPRELAFAWNYVERRHRGGNPDLNGPLTLRFSPDGARLVAVHAHGDLLIWDARTGAMLKHIPPTCGAEEGRRWANRYAGPDEPERAATAEEREACGRAVTAALSPDATLAATGGGLTGIRLREATTGKPLALHLGIDLPDGSFAAASGGAVAMADIYGAVSLLSPGGAPRALTSKSRSGPVRPWISRDGRVFAQFSVNEPVAAWDLVARRPLALTRGDKEQVLALSPTAARVAVHTGDAVELRDVAAGTTLARVPTRASPFGSQAQFSGTSGHVLLAMEAERGRSFELVELPAGTHRPLAIEGHVSVQLAGDGRHVAAWRQDLPLKLLRVADGAWVASLDDRVESVAFAPDGAFVAWVQQLDRSRPGAKLRARRLDGAEPADIQEIDLDGWTSWLTVAGDEVLVLRQDTTLTRWRPGTGARVDVKHDALAGQLEVAVAEDGKHLFLTRYGSVHVHADDAALTPRLTVAALLSGGWLALARTGAMDGSADAPEHLIARVRGAGDEFVAAGRLAWDGVQVAGLVERALAGEDVAPPLRLGR</sequence>
<organism evidence="1 2">
    <name type="scientific">Nannocystis pusilla</name>
    <dbReference type="NCBI Taxonomy" id="889268"/>
    <lineage>
        <taxon>Bacteria</taxon>
        <taxon>Pseudomonadati</taxon>
        <taxon>Myxococcota</taxon>
        <taxon>Polyangia</taxon>
        <taxon>Nannocystales</taxon>
        <taxon>Nannocystaceae</taxon>
        <taxon>Nannocystis</taxon>
    </lineage>
</organism>
<dbReference type="InterPro" id="IPR011044">
    <property type="entry name" value="Quino_amine_DH_bsu"/>
</dbReference>
<dbReference type="InterPro" id="IPR015943">
    <property type="entry name" value="WD40/YVTN_repeat-like_dom_sf"/>
</dbReference>
<dbReference type="Gene3D" id="2.130.10.10">
    <property type="entry name" value="YVTN repeat-like/Quinoprotein amine dehydrogenase"/>
    <property type="match status" value="2"/>
</dbReference>
<dbReference type="PANTHER" id="PTHR19879:SF9">
    <property type="entry name" value="TRANSCRIPTION INITIATION FACTOR TFIID SUBUNIT 5"/>
    <property type="match status" value="1"/>
</dbReference>
<dbReference type="Proteomes" id="UP001139031">
    <property type="component" value="Unassembled WGS sequence"/>
</dbReference>
<dbReference type="RefSeq" id="WP_224196488.1">
    <property type="nucleotide sequence ID" value="NZ_JAIRAU010000049.1"/>
</dbReference>
<evidence type="ECO:0000313" key="2">
    <source>
        <dbReference type="Proteomes" id="UP001139031"/>
    </source>
</evidence>
<evidence type="ECO:0008006" key="3">
    <source>
        <dbReference type="Google" id="ProtNLM"/>
    </source>
</evidence>
<evidence type="ECO:0000313" key="1">
    <source>
        <dbReference type="EMBL" id="MBZ5714755.1"/>
    </source>
</evidence>
<accession>A0ABS7U2S3</accession>
<reference evidence="1" key="1">
    <citation type="submission" date="2021-08" db="EMBL/GenBank/DDBJ databases">
        <authorList>
            <person name="Stevens D.C."/>
        </authorList>
    </citation>
    <scope>NUCLEOTIDE SEQUENCE</scope>
    <source>
        <strain evidence="1">DSM 53165</strain>
    </source>
</reference>
<dbReference type="PANTHER" id="PTHR19879">
    <property type="entry name" value="TRANSCRIPTION INITIATION FACTOR TFIID"/>
    <property type="match status" value="1"/>
</dbReference>
<protein>
    <recommendedName>
        <fullName evidence="3">WD40 repeat domain-containing protein</fullName>
    </recommendedName>
</protein>
<gene>
    <name evidence="1" type="ORF">K7C98_36455</name>
</gene>
<dbReference type="SUPFAM" id="SSF50969">
    <property type="entry name" value="YVTN repeat-like/Quinoprotein amine dehydrogenase"/>
    <property type="match status" value="1"/>
</dbReference>
<dbReference type="EMBL" id="JAIRAU010000049">
    <property type="protein sequence ID" value="MBZ5714755.1"/>
    <property type="molecule type" value="Genomic_DNA"/>
</dbReference>
<keyword evidence="2" id="KW-1185">Reference proteome</keyword>
<dbReference type="SUPFAM" id="SSF69322">
    <property type="entry name" value="Tricorn protease domain 2"/>
    <property type="match status" value="1"/>
</dbReference>
<name>A0ABS7U2S3_9BACT</name>